<proteinExistence type="predicted"/>
<comment type="caution">
    <text evidence="2">The sequence shown here is derived from an EMBL/GenBank/DDBJ whole genome shotgun (WGS) entry which is preliminary data.</text>
</comment>
<gene>
    <name evidence="2" type="ORF">HON47_03880</name>
</gene>
<sequence>MSLHDIDKEDEEYEELAPKRKRGRGIGKKIFGKTKIFLLIFVIGLLVGAFIGIYYIEPILAEAEGSTCKACLASKELLTKENDCLYSLVEDATTINSCKAIDQNT</sequence>
<evidence type="ECO:0000256" key="1">
    <source>
        <dbReference type="SAM" id="Phobius"/>
    </source>
</evidence>
<protein>
    <submittedName>
        <fullName evidence="2">Uncharacterized protein</fullName>
    </submittedName>
</protein>
<keyword evidence="1" id="KW-0812">Transmembrane</keyword>
<accession>A0A8T5GG45</accession>
<feature type="transmembrane region" description="Helical" evidence="1">
    <location>
        <begin position="36"/>
        <end position="56"/>
    </location>
</feature>
<evidence type="ECO:0000313" key="2">
    <source>
        <dbReference type="EMBL" id="MBT4870687.1"/>
    </source>
</evidence>
<dbReference type="AlphaFoldDB" id="A0A8T5GG45"/>
<dbReference type="EMBL" id="JABJNZ010000051">
    <property type="protein sequence ID" value="MBT4870687.1"/>
    <property type="molecule type" value="Genomic_DNA"/>
</dbReference>
<keyword evidence="1" id="KW-0472">Membrane</keyword>
<evidence type="ECO:0000313" key="3">
    <source>
        <dbReference type="Proteomes" id="UP000722459"/>
    </source>
</evidence>
<keyword evidence="1" id="KW-1133">Transmembrane helix</keyword>
<name>A0A8T5GG45_9ARCH</name>
<organism evidence="2 3">
    <name type="scientific">Candidatus Iainarchaeum sp</name>
    <dbReference type="NCBI Taxonomy" id="3101447"/>
    <lineage>
        <taxon>Archaea</taxon>
        <taxon>Candidatus Iainarchaeota</taxon>
        <taxon>Candidatus Iainarchaeia</taxon>
        <taxon>Candidatus Iainarchaeales</taxon>
        <taxon>Candidatus Iainarchaeaceae</taxon>
        <taxon>Candidatus Iainarchaeum</taxon>
    </lineage>
</organism>
<reference evidence="2" key="1">
    <citation type="journal article" date="2021" name="ISME J.">
        <title>Mercury methylation by metabolically versatile and cosmopolitan marine bacteria.</title>
        <authorList>
            <person name="Lin H."/>
            <person name="Ascher D.B."/>
            <person name="Myung Y."/>
            <person name="Lamborg C.H."/>
            <person name="Hallam S.J."/>
            <person name="Gionfriddo C.M."/>
            <person name="Holt K.E."/>
            <person name="Moreau J.W."/>
        </authorList>
    </citation>
    <scope>NUCLEOTIDE SEQUENCE</scope>
    <source>
        <strain evidence="2">SI075_bin30</strain>
    </source>
</reference>
<dbReference type="Proteomes" id="UP000722459">
    <property type="component" value="Unassembled WGS sequence"/>
</dbReference>